<name>A0A085NDG5_9BILA</name>
<dbReference type="Proteomes" id="UP000030758">
    <property type="component" value="Unassembled WGS sequence"/>
</dbReference>
<protein>
    <submittedName>
        <fullName evidence="1">Uncharacterized protein</fullName>
    </submittedName>
</protein>
<accession>A0A085NDG5</accession>
<evidence type="ECO:0000313" key="1">
    <source>
        <dbReference type="EMBL" id="KFD67511.1"/>
    </source>
</evidence>
<gene>
    <name evidence="1" type="ORF">M514_20352</name>
</gene>
<reference evidence="1" key="1">
    <citation type="journal article" date="2014" name="Nat. Genet.">
        <title>Genome and transcriptome of the porcine whipworm Trichuris suis.</title>
        <authorList>
            <person name="Jex A.R."/>
            <person name="Nejsum P."/>
            <person name="Schwarz E.M."/>
            <person name="Hu L."/>
            <person name="Young N.D."/>
            <person name="Hall R.S."/>
            <person name="Korhonen P.K."/>
            <person name="Liao S."/>
            <person name="Thamsborg S."/>
            <person name="Xia J."/>
            <person name="Xu P."/>
            <person name="Wang S."/>
            <person name="Scheerlinck J.P."/>
            <person name="Hofmann A."/>
            <person name="Sternberg P.W."/>
            <person name="Wang J."/>
            <person name="Gasser R.B."/>
        </authorList>
    </citation>
    <scope>NUCLEOTIDE SEQUENCE [LARGE SCALE GENOMIC DNA]</scope>
    <source>
        <strain evidence="1">DCEP-RM93F</strain>
    </source>
</reference>
<dbReference type="AlphaFoldDB" id="A0A085NDG5"/>
<proteinExistence type="predicted"/>
<sequence>MLPRHLNFPRLFLIATVHGRTNMSDLLSSDGSVNAMYIYAVHGPCHLNRLSTRDTLLLSSPGRKYFFLSNIGFCSRQHPGKTRFLLTQFQ</sequence>
<organism evidence="1">
    <name type="scientific">Trichuris suis</name>
    <name type="common">pig whipworm</name>
    <dbReference type="NCBI Taxonomy" id="68888"/>
    <lineage>
        <taxon>Eukaryota</taxon>
        <taxon>Metazoa</taxon>
        <taxon>Ecdysozoa</taxon>
        <taxon>Nematoda</taxon>
        <taxon>Enoplea</taxon>
        <taxon>Dorylaimia</taxon>
        <taxon>Trichinellida</taxon>
        <taxon>Trichuridae</taxon>
        <taxon>Trichuris</taxon>
    </lineage>
</organism>
<dbReference type="EMBL" id="KL367514">
    <property type="protein sequence ID" value="KFD67511.1"/>
    <property type="molecule type" value="Genomic_DNA"/>
</dbReference>